<dbReference type="Pfam" id="PF00625">
    <property type="entry name" value="Guanylate_kin"/>
    <property type="match status" value="1"/>
</dbReference>
<feature type="compositionally biased region" description="Pro residues" evidence="2">
    <location>
        <begin position="362"/>
        <end position="374"/>
    </location>
</feature>
<feature type="compositionally biased region" description="Basic and acidic residues" evidence="2">
    <location>
        <begin position="345"/>
        <end position="358"/>
    </location>
</feature>
<feature type="region of interest" description="Disordered" evidence="2">
    <location>
        <begin position="222"/>
        <end position="374"/>
    </location>
</feature>
<keyword evidence="5" id="KW-1185">Reference proteome</keyword>
<evidence type="ECO:0000313" key="4">
    <source>
        <dbReference type="EMBL" id="CAH1782663.1"/>
    </source>
</evidence>
<feature type="compositionally biased region" description="Polar residues" evidence="2">
    <location>
        <begin position="248"/>
        <end position="266"/>
    </location>
</feature>
<name>A0A8S4NM68_OWEFU</name>
<accession>A0A8S4NM68</accession>
<keyword evidence="1" id="KW-0808">Transferase</keyword>
<evidence type="ECO:0000259" key="3">
    <source>
        <dbReference type="PROSITE" id="PS50052"/>
    </source>
</evidence>
<feature type="compositionally biased region" description="Low complexity" evidence="2">
    <location>
        <begin position="324"/>
        <end position="338"/>
    </location>
</feature>
<dbReference type="PANTHER" id="PTHR23117:SF18">
    <property type="entry name" value="LEUCINE-RICH REPEAT AND GUANYLATE KINASE DOMAIN-CONTAINING PROTEIN"/>
    <property type="match status" value="1"/>
</dbReference>
<feature type="domain" description="Guanylate kinase-like" evidence="3">
    <location>
        <begin position="1"/>
        <end position="120"/>
    </location>
</feature>
<evidence type="ECO:0000256" key="2">
    <source>
        <dbReference type="SAM" id="MobiDB-lite"/>
    </source>
</evidence>
<dbReference type="InterPro" id="IPR008144">
    <property type="entry name" value="Guanylate_kin-like_dom"/>
</dbReference>
<dbReference type="GO" id="GO:0005829">
    <property type="term" value="C:cytosol"/>
    <property type="evidence" value="ECO:0007669"/>
    <property type="project" value="TreeGrafter"/>
</dbReference>
<evidence type="ECO:0000256" key="1">
    <source>
        <dbReference type="ARBA" id="ARBA00022679"/>
    </source>
</evidence>
<dbReference type="InterPro" id="IPR027417">
    <property type="entry name" value="P-loop_NTPase"/>
</dbReference>
<protein>
    <recommendedName>
        <fullName evidence="3">Guanylate kinase-like domain-containing protein</fullName>
    </recommendedName>
</protein>
<dbReference type="PANTHER" id="PTHR23117">
    <property type="entry name" value="GUANYLATE KINASE-RELATED"/>
    <property type="match status" value="1"/>
</dbReference>
<dbReference type="PROSITE" id="PS50052">
    <property type="entry name" value="GUANYLATE_KINASE_2"/>
    <property type="match status" value="1"/>
</dbReference>
<comment type="caution">
    <text evidence="4">The sequence shown here is derived from an EMBL/GenBank/DDBJ whole genome shotgun (WGS) entry which is preliminary data.</text>
</comment>
<feature type="compositionally biased region" description="Polar residues" evidence="2">
    <location>
        <begin position="303"/>
        <end position="317"/>
    </location>
</feature>
<evidence type="ECO:0000313" key="5">
    <source>
        <dbReference type="Proteomes" id="UP000749559"/>
    </source>
</evidence>
<dbReference type="Proteomes" id="UP000749559">
    <property type="component" value="Unassembled WGS sequence"/>
</dbReference>
<proteinExistence type="predicted"/>
<feature type="compositionally biased region" description="Low complexity" evidence="2">
    <location>
        <begin position="274"/>
        <end position="291"/>
    </location>
</feature>
<dbReference type="GO" id="GO:0004385">
    <property type="term" value="F:GMP kinase activity"/>
    <property type="evidence" value="ECO:0007669"/>
    <property type="project" value="TreeGrafter"/>
</dbReference>
<dbReference type="EMBL" id="CAIIXF020000005">
    <property type="protein sequence ID" value="CAH1782663.1"/>
    <property type="molecule type" value="Genomic_DNA"/>
</dbReference>
<dbReference type="AlphaFoldDB" id="A0A8S4NM68"/>
<dbReference type="InterPro" id="IPR008145">
    <property type="entry name" value="GK/Ca_channel_bsu"/>
</dbReference>
<dbReference type="OrthoDB" id="6334211at2759"/>
<reference evidence="4" key="1">
    <citation type="submission" date="2022-03" db="EMBL/GenBank/DDBJ databases">
        <authorList>
            <person name="Martin C."/>
        </authorList>
    </citation>
    <scope>NUCLEOTIDE SEQUENCE</scope>
</reference>
<gene>
    <name evidence="4" type="ORF">OFUS_LOCUS9085</name>
</gene>
<sequence>GKFLQTYEYHGNWYGLTLESIENVAREGLACIVHLELEGVLTLKNTYFEPRYVLIMPLDPVAHEKRLRDRGIYSEVQIEDMLKRAEMYIEHNQTHPGFFDMMIPSDDIAEAYKRVRRLVMDYLGICIPTPDTSRTENYEAISSRDSRFSDNNGTFTMGSANMGARTWSKPSIPDSVAQQFAPGKPVMVPGSPIVSGRGIVEEASLKRRQSAAKNAVHGRVPSVLDQILKPPGTAGTGTAQGLGDDTSLNRSTSAPGGSLKLNQDNMDTLPPASPDSSQASSRTSSSLSNISDQGYNGPGSEHGGSQENYTELPTDSMNPMELYSGSGSRPGSGSFRKGQPGTVDEIPRMNRPGSEKHKVLPPISPSPKPQDPEY</sequence>
<dbReference type="SUPFAM" id="SSF52540">
    <property type="entry name" value="P-loop containing nucleoside triphosphate hydrolases"/>
    <property type="match status" value="1"/>
</dbReference>
<feature type="non-terminal residue" evidence="4">
    <location>
        <position position="374"/>
    </location>
</feature>
<organism evidence="4 5">
    <name type="scientific">Owenia fusiformis</name>
    <name type="common">Polychaete worm</name>
    <dbReference type="NCBI Taxonomy" id="6347"/>
    <lineage>
        <taxon>Eukaryota</taxon>
        <taxon>Metazoa</taxon>
        <taxon>Spiralia</taxon>
        <taxon>Lophotrochozoa</taxon>
        <taxon>Annelida</taxon>
        <taxon>Polychaeta</taxon>
        <taxon>Sedentaria</taxon>
        <taxon>Canalipalpata</taxon>
        <taxon>Sabellida</taxon>
        <taxon>Oweniida</taxon>
        <taxon>Oweniidae</taxon>
        <taxon>Owenia</taxon>
    </lineage>
</organism>
<dbReference type="Gene3D" id="3.40.50.300">
    <property type="entry name" value="P-loop containing nucleotide triphosphate hydrolases"/>
    <property type="match status" value="1"/>
</dbReference>